<dbReference type="OrthoDB" id="9947794at2"/>
<keyword evidence="5" id="KW-1185">Reference proteome</keyword>
<accession>A0A101XQF0</accession>
<feature type="chain" id="PRO_5007110206" description="Gram-positive cocci surface proteins LPxTG domain-containing protein" evidence="3">
    <location>
        <begin position="29"/>
        <end position="388"/>
    </location>
</feature>
<proteinExistence type="predicted"/>
<dbReference type="AlphaFoldDB" id="A0A101XQF0"/>
<comment type="caution">
    <text evidence="4">The sequence shown here is derived from an EMBL/GenBank/DDBJ whole genome shotgun (WGS) entry which is preliminary data.</text>
</comment>
<feature type="region of interest" description="Disordered" evidence="1">
    <location>
        <begin position="31"/>
        <end position="73"/>
    </location>
</feature>
<dbReference type="EMBL" id="LPVJ01000042">
    <property type="protein sequence ID" value="KUO95669.1"/>
    <property type="molecule type" value="Genomic_DNA"/>
</dbReference>
<evidence type="ECO:0000256" key="3">
    <source>
        <dbReference type="SAM" id="SignalP"/>
    </source>
</evidence>
<evidence type="ECO:0000313" key="4">
    <source>
        <dbReference type="EMBL" id="KUO95669.1"/>
    </source>
</evidence>
<protein>
    <recommendedName>
        <fullName evidence="6">Gram-positive cocci surface proteins LPxTG domain-containing protein</fullName>
    </recommendedName>
</protein>
<feature type="compositionally biased region" description="Basic and acidic residues" evidence="1">
    <location>
        <begin position="31"/>
        <end position="41"/>
    </location>
</feature>
<gene>
    <name evidence="4" type="ORF">ATW55_04270</name>
</gene>
<feature type="signal peptide" evidence="3">
    <location>
        <begin position="1"/>
        <end position="28"/>
    </location>
</feature>
<dbReference type="Proteomes" id="UP000053557">
    <property type="component" value="Unassembled WGS sequence"/>
</dbReference>
<dbReference type="RefSeq" id="WP_067716554.1">
    <property type="nucleotide sequence ID" value="NZ_LPVJ01000042.1"/>
</dbReference>
<feature type="compositionally biased region" description="Basic and acidic residues" evidence="1">
    <location>
        <begin position="50"/>
        <end position="73"/>
    </location>
</feature>
<feature type="transmembrane region" description="Helical" evidence="2">
    <location>
        <begin position="364"/>
        <end position="381"/>
    </location>
</feature>
<evidence type="ECO:0008006" key="6">
    <source>
        <dbReference type="Google" id="ProtNLM"/>
    </source>
</evidence>
<sequence>MKLNRAQCLAGITLTALMTLSVTGVAFAKGSDHGGHHEGQDGRSQQVDHQNGKQHQEDGNKHGDRDKGKGDDRRSLQLDWFTKPAGAILADTQDRAIGETLSAAAQGCDASLSVPRGAWSHRGTIALTTVDWSLRSVQLPSGFHVIGSCGVRLAGTVSAKPLILHLQHLQANAGAAVYAIVGQNLARLPVTIRNGQCDITLAPGVTSLDVLVLQPSINASRAPHEQVQWRSVTKVVGEEDVTVQLPATIPGAVTITSSAQTALALREFIPAGEALAGNFIVQLPPAAVNHAFLRLTERGYPQGSAVYQVTPSGLRYVTPVATHGVTALPHTEENQRMSYVILKPTHVVTAATTPVTGLPILPEAGAGTLFIGAGIGLLLAGNKKRNTR</sequence>
<evidence type="ECO:0000256" key="2">
    <source>
        <dbReference type="SAM" id="Phobius"/>
    </source>
</evidence>
<keyword evidence="2" id="KW-1133">Transmembrane helix</keyword>
<evidence type="ECO:0000313" key="5">
    <source>
        <dbReference type="Proteomes" id="UP000053557"/>
    </source>
</evidence>
<name>A0A101XQF0_9BACL</name>
<evidence type="ECO:0000256" key="1">
    <source>
        <dbReference type="SAM" id="MobiDB-lite"/>
    </source>
</evidence>
<keyword evidence="2" id="KW-0472">Membrane</keyword>
<keyword evidence="2" id="KW-0812">Transmembrane</keyword>
<reference evidence="4 5" key="1">
    <citation type="submission" date="2015-12" db="EMBL/GenBank/DDBJ databases">
        <title>Draft genome sequence of Acidibacillus ferrooxidans ITV001, isolated from a chalcopyrite acid mine drainage site in Brazil.</title>
        <authorList>
            <person name="Dall'Agnol H."/>
            <person name="Nancucheo I."/>
            <person name="Johnson B."/>
            <person name="Oliveira R."/>
            <person name="Leite L."/>
            <person name="Pylro V."/>
            <person name="Nunes G.L."/>
            <person name="Tzotzos G."/>
            <person name="Fernandes G.R."/>
            <person name="Dutra J."/>
            <person name="Orellana S.C."/>
            <person name="Oliveira G."/>
        </authorList>
    </citation>
    <scope>NUCLEOTIDE SEQUENCE [LARGE SCALE GENOMIC DNA]</scope>
    <source>
        <strain evidence="5">ITV01</strain>
    </source>
</reference>
<keyword evidence="3" id="KW-0732">Signal</keyword>
<organism evidence="4 5">
    <name type="scientific">Ferroacidibacillus organovorans</name>
    <dbReference type="NCBI Taxonomy" id="1765683"/>
    <lineage>
        <taxon>Bacteria</taxon>
        <taxon>Bacillati</taxon>
        <taxon>Bacillota</taxon>
        <taxon>Bacilli</taxon>
        <taxon>Bacillales</taxon>
        <taxon>Alicyclobacillaceae</taxon>
        <taxon>Ferroacidibacillus</taxon>
    </lineage>
</organism>